<proteinExistence type="predicted"/>
<evidence type="ECO:0000313" key="2">
    <source>
        <dbReference type="Proteomes" id="UP000022082"/>
    </source>
</evidence>
<accession>A0A015XE84</accession>
<comment type="caution">
    <text evidence="1">The sequence shown here is derived from an EMBL/GenBank/DDBJ whole genome shotgun (WGS) entry which is preliminary data.</text>
</comment>
<evidence type="ECO:0000313" key="1">
    <source>
        <dbReference type="EMBL" id="EXZ30018.1"/>
    </source>
</evidence>
<protein>
    <submittedName>
        <fullName evidence="1">Uncharacterized protein</fullName>
    </submittedName>
</protein>
<name>A0A015XE84_BACFG</name>
<dbReference type="PATRIC" id="fig|1339327.3.peg.1464"/>
<sequence>MNIRLTSLFVSLFLSVPVWAGGDKKLPPKSDLHFPGF</sequence>
<organism evidence="1 2">
    <name type="scientific">Bacteroides fragilis str. S36L11</name>
    <dbReference type="NCBI Taxonomy" id="1339327"/>
    <lineage>
        <taxon>Bacteria</taxon>
        <taxon>Pseudomonadati</taxon>
        <taxon>Bacteroidota</taxon>
        <taxon>Bacteroidia</taxon>
        <taxon>Bacteroidales</taxon>
        <taxon>Bacteroidaceae</taxon>
        <taxon>Bacteroides</taxon>
    </lineage>
</organism>
<dbReference type="AlphaFoldDB" id="A0A015XE84"/>
<gene>
    <name evidence="1" type="ORF">M136_0800</name>
</gene>
<dbReference type="Proteomes" id="UP000022082">
    <property type="component" value="Unassembled WGS sequence"/>
</dbReference>
<dbReference type="EMBL" id="JGDJ01000147">
    <property type="protein sequence ID" value="EXZ30018.1"/>
    <property type="molecule type" value="Genomic_DNA"/>
</dbReference>
<reference evidence="1 2" key="1">
    <citation type="submission" date="2014-02" db="EMBL/GenBank/DDBJ databases">
        <authorList>
            <person name="Sears C."/>
            <person name="Carroll K."/>
            <person name="Sack B.R."/>
            <person name="Qadri F."/>
            <person name="Myers L.L."/>
            <person name="Chung G.-T."/>
            <person name="Escheverria P."/>
            <person name="Fraser C.M."/>
            <person name="Sadzewicz L."/>
            <person name="Shefchek K.A."/>
            <person name="Tallon L."/>
            <person name="Das S.P."/>
            <person name="Daugherty S."/>
            <person name="Mongodin E.F."/>
        </authorList>
    </citation>
    <scope>NUCLEOTIDE SEQUENCE [LARGE SCALE GENOMIC DNA]</scope>
    <source>
        <strain evidence="1 2">S36L11</strain>
    </source>
</reference>